<evidence type="ECO:0000313" key="2">
    <source>
        <dbReference type="Proteomes" id="UP000773850"/>
    </source>
</evidence>
<evidence type="ECO:0000313" key="1">
    <source>
        <dbReference type="EMBL" id="KAF6512402.1"/>
    </source>
</evidence>
<organism evidence="1 2">
    <name type="scientific">Geobacillus stearothermophilus</name>
    <name type="common">Bacillus stearothermophilus</name>
    <dbReference type="NCBI Taxonomy" id="1422"/>
    <lineage>
        <taxon>Bacteria</taxon>
        <taxon>Bacillati</taxon>
        <taxon>Bacillota</taxon>
        <taxon>Bacilli</taxon>
        <taxon>Bacillales</taxon>
        <taxon>Anoxybacillaceae</taxon>
        <taxon>Geobacillus</taxon>
    </lineage>
</organism>
<dbReference type="Proteomes" id="UP000773850">
    <property type="component" value="Unassembled WGS sequence"/>
</dbReference>
<gene>
    <name evidence="1" type="ORF">GS8_701</name>
</gene>
<comment type="caution">
    <text evidence="1">The sequence shown here is derived from an EMBL/GenBank/DDBJ whole genome shotgun (WGS) entry which is preliminary data.</text>
</comment>
<keyword evidence="2" id="KW-1185">Reference proteome</keyword>
<reference evidence="1 2" key="1">
    <citation type="submission" date="2016-03" db="EMBL/GenBank/DDBJ databases">
        <title>Spore heat resistance.</title>
        <authorList>
            <person name="Boekhorst J."/>
            <person name="Berendsen E.M."/>
            <person name="Wells-Bennik M.H."/>
            <person name="Kuipers O.P."/>
        </authorList>
    </citation>
    <scope>NUCLEOTIDE SEQUENCE [LARGE SCALE GENOMIC DNA]</scope>
    <source>
        <strain evidence="1 2">GS8</strain>
    </source>
</reference>
<name>A0ABQ7HJP3_GEOSE</name>
<dbReference type="EMBL" id="LUCS01000009">
    <property type="protein sequence ID" value="KAF6512402.1"/>
    <property type="molecule type" value="Genomic_DNA"/>
</dbReference>
<accession>A0ABQ7HJP3</accession>
<protein>
    <submittedName>
        <fullName evidence="1">Uncharacterized protein</fullName>
    </submittedName>
</protein>
<sequence length="40" mass="4691">MFSFQRIKCLIHIGFVPFNRIFSNRNGLPEFDSFEAILGK</sequence>
<proteinExistence type="predicted"/>